<reference evidence="3 4" key="1">
    <citation type="submission" date="2020-04" db="EMBL/GenBank/DDBJ databases">
        <title>Genome sequencing of novel species.</title>
        <authorList>
            <person name="Heo J."/>
            <person name="Kim S.-J."/>
            <person name="Kim J.-S."/>
            <person name="Hong S.-B."/>
            <person name="Kwon S.-W."/>
        </authorList>
    </citation>
    <scope>NUCLEOTIDE SEQUENCE [LARGE SCALE GENOMIC DNA]</scope>
    <source>
        <strain evidence="3 4">F39-2</strain>
    </source>
</reference>
<dbReference type="RefSeq" id="WP_169607751.1">
    <property type="nucleotide sequence ID" value="NZ_CP051682.1"/>
</dbReference>
<proteinExistence type="predicted"/>
<dbReference type="PROSITE" id="PS51257">
    <property type="entry name" value="PROKAR_LIPOPROTEIN"/>
    <property type="match status" value="1"/>
</dbReference>
<feature type="compositionally biased region" description="Polar residues" evidence="1">
    <location>
        <begin position="22"/>
        <end position="40"/>
    </location>
</feature>
<dbReference type="AlphaFoldDB" id="A0A7L5E086"/>
<evidence type="ECO:0008006" key="5">
    <source>
        <dbReference type="Google" id="ProtNLM"/>
    </source>
</evidence>
<dbReference type="KEGG" id="mrob:HH214_11395"/>
<evidence type="ECO:0000313" key="4">
    <source>
        <dbReference type="Proteomes" id="UP000503278"/>
    </source>
</evidence>
<keyword evidence="4" id="KW-1185">Reference proteome</keyword>
<organism evidence="3 4">
    <name type="scientific">Mucilaginibacter robiniae</name>
    <dbReference type="NCBI Taxonomy" id="2728022"/>
    <lineage>
        <taxon>Bacteria</taxon>
        <taxon>Pseudomonadati</taxon>
        <taxon>Bacteroidota</taxon>
        <taxon>Sphingobacteriia</taxon>
        <taxon>Sphingobacteriales</taxon>
        <taxon>Sphingobacteriaceae</taxon>
        <taxon>Mucilaginibacter</taxon>
    </lineage>
</organism>
<evidence type="ECO:0000313" key="3">
    <source>
        <dbReference type="EMBL" id="QJD96431.1"/>
    </source>
</evidence>
<evidence type="ECO:0000256" key="1">
    <source>
        <dbReference type="SAM" id="MobiDB-lite"/>
    </source>
</evidence>
<dbReference type="EMBL" id="CP051682">
    <property type="protein sequence ID" value="QJD96431.1"/>
    <property type="molecule type" value="Genomic_DNA"/>
</dbReference>
<feature type="signal peptide" evidence="2">
    <location>
        <begin position="1"/>
        <end position="21"/>
    </location>
</feature>
<feature type="compositionally biased region" description="Polar residues" evidence="1">
    <location>
        <begin position="53"/>
        <end position="75"/>
    </location>
</feature>
<keyword evidence="2" id="KW-0732">Signal</keyword>
<feature type="chain" id="PRO_5029498107" description="Lipoprotein" evidence="2">
    <location>
        <begin position="22"/>
        <end position="93"/>
    </location>
</feature>
<gene>
    <name evidence="3" type="ORF">HH214_11395</name>
</gene>
<evidence type="ECO:0000256" key="2">
    <source>
        <dbReference type="SAM" id="SignalP"/>
    </source>
</evidence>
<accession>A0A7L5E086</accession>
<dbReference type="Proteomes" id="UP000503278">
    <property type="component" value="Chromosome"/>
</dbReference>
<feature type="region of interest" description="Disordered" evidence="1">
    <location>
        <begin position="22"/>
        <end position="93"/>
    </location>
</feature>
<sequence length="93" mass="9452">MKSIKYIAVVALLAASLTACDSSRNSATIGGSQDTTNAVAGSNAGGVQAGDSADTSNNGNKNRGQDSTSQGNANPTGHVENDTTNQNKYHRPK</sequence>
<protein>
    <recommendedName>
        <fullName evidence="5">Lipoprotein</fullName>
    </recommendedName>
</protein>
<name>A0A7L5E086_9SPHI</name>